<keyword evidence="2" id="KW-0813">Transport</keyword>
<dbReference type="CDD" id="cd06579">
    <property type="entry name" value="TM_PBP1_transp_AraH_like"/>
    <property type="match status" value="1"/>
</dbReference>
<gene>
    <name evidence="11" type="ORF">ACFSXZ_08860</name>
</gene>
<feature type="transmembrane region" description="Helical" evidence="10">
    <location>
        <begin position="112"/>
        <end position="135"/>
    </location>
</feature>
<proteinExistence type="predicted"/>
<dbReference type="RefSeq" id="WP_378263226.1">
    <property type="nucleotide sequence ID" value="NZ_JBHUKR010000006.1"/>
</dbReference>
<feature type="transmembrane region" description="Helical" evidence="10">
    <location>
        <begin position="36"/>
        <end position="59"/>
    </location>
</feature>
<keyword evidence="6 10" id="KW-1133">Transmembrane helix</keyword>
<evidence type="ECO:0000256" key="5">
    <source>
        <dbReference type="ARBA" id="ARBA00022692"/>
    </source>
</evidence>
<evidence type="ECO:0000256" key="8">
    <source>
        <dbReference type="ARBA" id="ARBA00039381"/>
    </source>
</evidence>
<keyword evidence="5 10" id="KW-0812">Transmembrane</keyword>
<sequence>MNTPTDVPAIAPPAPGSAPEASEAKTALARRFFRKFGIYAVLIGVVAGATIAYPAFLTWDNIELLLTQNAPLGIVAVGMTLVIITGGFDLSVGSVYASAGTIAAVVSTNGSVAVGAIAGIAAGVVAGAVNGFVVARLNVNPFIATLGTSTIFSGVVLMASRNQPFTVNKAEFAYLGQSSLAGIPLPLVIVVLIFVSGWIVLNRSILGRKLLSVGGNREASRLAGIRTAGVIGGAYVISGTLAAFAGVISASQLGVGQGTSGATLALQAIAIVVIGGTSLLGGEGSVVRTAVGLLIIASLDNLFFSLAFDANWQSITQGAIVIAAVGLDQLARRSGR</sequence>
<dbReference type="EMBL" id="JBHUKR010000006">
    <property type="protein sequence ID" value="MFD2416440.1"/>
    <property type="molecule type" value="Genomic_DNA"/>
</dbReference>
<dbReference type="InterPro" id="IPR001851">
    <property type="entry name" value="ABC_transp_permease"/>
</dbReference>
<dbReference type="Pfam" id="PF02653">
    <property type="entry name" value="BPD_transp_2"/>
    <property type="match status" value="1"/>
</dbReference>
<accession>A0ABW5FQM4</accession>
<comment type="caution">
    <text evidence="11">The sequence shown here is derived from an EMBL/GenBank/DDBJ whole genome shotgun (WGS) entry which is preliminary data.</text>
</comment>
<keyword evidence="4" id="KW-0997">Cell inner membrane</keyword>
<feature type="transmembrane region" description="Helical" evidence="10">
    <location>
        <begin position="180"/>
        <end position="201"/>
    </location>
</feature>
<evidence type="ECO:0000313" key="12">
    <source>
        <dbReference type="Proteomes" id="UP001597417"/>
    </source>
</evidence>
<evidence type="ECO:0000256" key="10">
    <source>
        <dbReference type="SAM" id="Phobius"/>
    </source>
</evidence>
<protein>
    <recommendedName>
        <fullName evidence="8">Autoinducer 2 import system permease protein LsrD</fullName>
    </recommendedName>
</protein>
<dbReference type="PANTHER" id="PTHR32196:SF71">
    <property type="entry name" value="AUTOINDUCER 2 IMPORT SYSTEM PERMEASE PROTEIN LSRD"/>
    <property type="match status" value="1"/>
</dbReference>
<evidence type="ECO:0000256" key="3">
    <source>
        <dbReference type="ARBA" id="ARBA00022475"/>
    </source>
</evidence>
<keyword evidence="12" id="KW-1185">Reference proteome</keyword>
<feature type="region of interest" description="Disordered" evidence="9">
    <location>
        <begin position="1"/>
        <end position="20"/>
    </location>
</feature>
<evidence type="ECO:0000313" key="11">
    <source>
        <dbReference type="EMBL" id="MFD2416440.1"/>
    </source>
</evidence>
<feature type="transmembrane region" description="Helical" evidence="10">
    <location>
        <begin position="222"/>
        <end position="250"/>
    </location>
</feature>
<feature type="transmembrane region" description="Helical" evidence="10">
    <location>
        <begin position="142"/>
        <end position="160"/>
    </location>
</feature>
<evidence type="ECO:0000256" key="2">
    <source>
        <dbReference type="ARBA" id="ARBA00022448"/>
    </source>
</evidence>
<keyword evidence="7 10" id="KW-0472">Membrane</keyword>
<feature type="transmembrane region" description="Helical" evidence="10">
    <location>
        <begin position="289"/>
        <end position="308"/>
    </location>
</feature>
<organism evidence="11 12">
    <name type="scientific">Amycolatopsis pigmentata</name>
    <dbReference type="NCBI Taxonomy" id="450801"/>
    <lineage>
        <taxon>Bacteria</taxon>
        <taxon>Bacillati</taxon>
        <taxon>Actinomycetota</taxon>
        <taxon>Actinomycetes</taxon>
        <taxon>Pseudonocardiales</taxon>
        <taxon>Pseudonocardiaceae</taxon>
        <taxon>Amycolatopsis</taxon>
    </lineage>
</organism>
<comment type="subcellular location">
    <subcellularLocation>
        <location evidence="1">Cell membrane</location>
        <topology evidence="1">Multi-pass membrane protein</topology>
    </subcellularLocation>
</comment>
<name>A0ABW5FQM4_9PSEU</name>
<reference evidence="12" key="1">
    <citation type="journal article" date="2019" name="Int. J. Syst. Evol. Microbiol.">
        <title>The Global Catalogue of Microorganisms (GCM) 10K type strain sequencing project: providing services to taxonomists for standard genome sequencing and annotation.</title>
        <authorList>
            <consortium name="The Broad Institute Genomics Platform"/>
            <consortium name="The Broad Institute Genome Sequencing Center for Infectious Disease"/>
            <person name="Wu L."/>
            <person name="Ma J."/>
        </authorList>
    </citation>
    <scope>NUCLEOTIDE SEQUENCE [LARGE SCALE GENOMIC DNA]</scope>
    <source>
        <strain evidence="12">CGMCC 4.7645</strain>
    </source>
</reference>
<keyword evidence="3" id="KW-1003">Cell membrane</keyword>
<dbReference type="Proteomes" id="UP001597417">
    <property type="component" value="Unassembled WGS sequence"/>
</dbReference>
<evidence type="ECO:0000256" key="7">
    <source>
        <dbReference type="ARBA" id="ARBA00023136"/>
    </source>
</evidence>
<evidence type="ECO:0000256" key="9">
    <source>
        <dbReference type="SAM" id="MobiDB-lite"/>
    </source>
</evidence>
<evidence type="ECO:0000256" key="4">
    <source>
        <dbReference type="ARBA" id="ARBA00022519"/>
    </source>
</evidence>
<feature type="transmembrane region" description="Helical" evidence="10">
    <location>
        <begin position="262"/>
        <end position="282"/>
    </location>
</feature>
<feature type="transmembrane region" description="Helical" evidence="10">
    <location>
        <begin position="71"/>
        <end position="92"/>
    </location>
</feature>
<evidence type="ECO:0000256" key="6">
    <source>
        <dbReference type="ARBA" id="ARBA00022989"/>
    </source>
</evidence>
<dbReference type="PANTHER" id="PTHR32196">
    <property type="entry name" value="ABC TRANSPORTER PERMEASE PROTEIN YPHD-RELATED-RELATED"/>
    <property type="match status" value="1"/>
</dbReference>
<evidence type="ECO:0000256" key="1">
    <source>
        <dbReference type="ARBA" id="ARBA00004651"/>
    </source>
</evidence>